<evidence type="ECO:0000313" key="6">
    <source>
        <dbReference type="EMBL" id="KAJ8609406.1"/>
    </source>
</evidence>
<evidence type="ECO:0000313" key="7">
    <source>
        <dbReference type="Proteomes" id="UP001230188"/>
    </source>
</evidence>
<dbReference type="InterPro" id="IPR001680">
    <property type="entry name" value="WD40_rpt"/>
</dbReference>
<dbReference type="InterPro" id="IPR011043">
    <property type="entry name" value="Gal_Oxase/kelch_b-propeller"/>
</dbReference>
<dbReference type="InterPro" id="IPR055442">
    <property type="entry name" value="Beta-prop_EML-like_2nd"/>
</dbReference>
<dbReference type="InterPro" id="IPR055439">
    <property type="entry name" value="Beta-prop_EML_1st"/>
</dbReference>
<dbReference type="InterPro" id="IPR002048">
    <property type="entry name" value="EF_hand_dom"/>
</dbReference>
<feature type="region of interest" description="Disordered" evidence="4">
    <location>
        <begin position="548"/>
        <end position="588"/>
    </location>
</feature>
<dbReference type="GO" id="GO:0008017">
    <property type="term" value="F:microtubule binding"/>
    <property type="evidence" value="ECO:0007669"/>
    <property type="project" value="TreeGrafter"/>
</dbReference>
<reference evidence="6" key="1">
    <citation type="submission" date="2023-01" db="EMBL/GenBank/DDBJ databases">
        <title>Metagenome sequencing of chrysophaentin producing Chrysophaeum taylorii.</title>
        <authorList>
            <person name="Davison J."/>
            <person name="Bewley C."/>
        </authorList>
    </citation>
    <scope>NUCLEOTIDE SEQUENCE</scope>
    <source>
        <strain evidence="6">NIES-1699</strain>
    </source>
</reference>
<dbReference type="Pfam" id="PF23409">
    <property type="entry name" value="Beta-prop_EML"/>
    <property type="match status" value="1"/>
</dbReference>
<protein>
    <recommendedName>
        <fullName evidence="5">EF-hand domain-containing protein</fullName>
    </recommendedName>
</protein>
<gene>
    <name evidence="6" type="ORF">CTAYLR_009089</name>
</gene>
<keyword evidence="1 3" id="KW-0853">WD repeat</keyword>
<dbReference type="Gene3D" id="2.130.10.10">
    <property type="entry name" value="YVTN repeat-like/Quinoprotein amine dehydrogenase"/>
    <property type="match status" value="2"/>
</dbReference>
<keyword evidence="2" id="KW-0677">Repeat</keyword>
<evidence type="ECO:0000259" key="5">
    <source>
        <dbReference type="PROSITE" id="PS50222"/>
    </source>
</evidence>
<dbReference type="SUPFAM" id="SSF50965">
    <property type="entry name" value="Galactose oxidase, central domain"/>
    <property type="match status" value="1"/>
</dbReference>
<dbReference type="PROSITE" id="PS00018">
    <property type="entry name" value="EF_HAND_1"/>
    <property type="match status" value="1"/>
</dbReference>
<dbReference type="InterPro" id="IPR015943">
    <property type="entry name" value="WD40/YVTN_repeat-like_dom_sf"/>
</dbReference>
<proteinExistence type="predicted"/>
<name>A0AAD7XPR6_9STRA</name>
<dbReference type="GO" id="GO:0005509">
    <property type="term" value="F:calcium ion binding"/>
    <property type="evidence" value="ECO:0007669"/>
    <property type="project" value="InterPro"/>
</dbReference>
<feature type="repeat" description="WD" evidence="3">
    <location>
        <begin position="791"/>
        <end position="832"/>
    </location>
</feature>
<dbReference type="PROSITE" id="PS50222">
    <property type="entry name" value="EF_HAND_2"/>
    <property type="match status" value="1"/>
</dbReference>
<evidence type="ECO:0000256" key="2">
    <source>
        <dbReference type="ARBA" id="ARBA00022737"/>
    </source>
</evidence>
<dbReference type="PANTHER" id="PTHR13720">
    <property type="entry name" value="WD-40 REPEAT PROTEIN"/>
    <property type="match status" value="1"/>
</dbReference>
<dbReference type="InterPro" id="IPR011047">
    <property type="entry name" value="Quinoprotein_ADH-like_sf"/>
</dbReference>
<dbReference type="Proteomes" id="UP001230188">
    <property type="component" value="Unassembled WGS sequence"/>
</dbReference>
<dbReference type="PANTHER" id="PTHR13720:SF33">
    <property type="entry name" value="HELP DOMAIN-CONTAINING PROTEIN"/>
    <property type="match status" value="1"/>
</dbReference>
<feature type="compositionally biased region" description="Acidic residues" evidence="4">
    <location>
        <begin position="563"/>
        <end position="572"/>
    </location>
</feature>
<dbReference type="EMBL" id="JAQMWT010000140">
    <property type="protein sequence ID" value="KAJ8609406.1"/>
    <property type="molecule type" value="Genomic_DNA"/>
</dbReference>
<dbReference type="InterPro" id="IPR018247">
    <property type="entry name" value="EF_Hand_1_Ca_BS"/>
</dbReference>
<dbReference type="Pfam" id="PF23414">
    <property type="entry name" value="Beta-prop_EML_2"/>
    <property type="match status" value="1"/>
</dbReference>
<evidence type="ECO:0000256" key="1">
    <source>
        <dbReference type="ARBA" id="ARBA00022574"/>
    </source>
</evidence>
<dbReference type="InterPro" id="IPR050630">
    <property type="entry name" value="WD_repeat_EMAP"/>
</dbReference>
<feature type="repeat" description="WD" evidence="3">
    <location>
        <begin position="901"/>
        <end position="943"/>
    </location>
</feature>
<evidence type="ECO:0000256" key="3">
    <source>
        <dbReference type="PROSITE-ProRule" id="PRU00221"/>
    </source>
</evidence>
<evidence type="ECO:0000256" key="4">
    <source>
        <dbReference type="SAM" id="MobiDB-lite"/>
    </source>
</evidence>
<dbReference type="PROSITE" id="PS50082">
    <property type="entry name" value="WD_REPEATS_2"/>
    <property type="match status" value="2"/>
</dbReference>
<dbReference type="SMART" id="SM00320">
    <property type="entry name" value="WD40"/>
    <property type="match status" value="9"/>
</dbReference>
<organism evidence="6 7">
    <name type="scientific">Chrysophaeum taylorii</name>
    <dbReference type="NCBI Taxonomy" id="2483200"/>
    <lineage>
        <taxon>Eukaryota</taxon>
        <taxon>Sar</taxon>
        <taxon>Stramenopiles</taxon>
        <taxon>Ochrophyta</taxon>
        <taxon>Pelagophyceae</taxon>
        <taxon>Pelagomonadales</taxon>
        <taxon>Pelagomonadaceae</taxon>
        <taxon>Chrysophaeum</taxon>
    </lineage>
</organism>
<keyword evidence="7" id="KW-1185">Reference proteome</keyword>
<dbReference type="AlphaFoldDB" id="A0AAD7XPR6"/>
<comment type="caution">
    <text evidence="6">The sequence shown here is derived from an EMBL/GenBank/DDBJ whole genome shotgun (WGS) entry which is preliminary data.</text>
</comment>
<feature type="domain" description="EF-hand" evidence="5">
    <location>
        <begin position="21"/>
        <end position="56"/>
    </location>
</feature>
<sequence length="987" mass="108509">MNSEEKLAKVVVGKLVERGGSLRLVTKRCFQRFDVDGSGSLAIEDVARCLEDLLPGVDKSDVQRLAERLGGDVSQIADTLETLHATGGGGLPAASRPDSSFEHRLEVLLAKVSARVATLATEAHARLPASRRLPARKNQLIRELGLREIRNAFSQDRLTPAQMGAALDRFRPPGQPALLATSADIARLWEMCDHGDPEAFVRLFHDVDFGGHHCDKPGEVRLRYKQSRTLAAPPAGWRRRELARAVGRSFRLPKKGLEIEHVFGYSSLSGPNLMASGERIVYAAAGVAVVQQRRGCQQQQHYFRGHDDDVACIAVDAEGLLGATGQVQSGDAAPYACVWSVTDGLELRRFSGDFQRLVCCLCFFRDASHLCAVSGDDRHTLYVYDLRNLESNKPVIAAPCKSGVKPPAVTVLAAAPERVCARLGVQHLIVSAGIGHLAFWRIEDEMPRFVRRLPTYGARRAPDATRCVGFLDDAVATGGSDGRVYVWRDAAISLTFQAHKGPCRAIVFNNNNNNNQRRMLLFTGGADGVIRCWARDGANKKKYELVAAHRPSSPHAPTKQDQDQDQDQDDEWPAEKTLEPPPPPRPHVMKKLQAYQRAAVLQKVAKKEQWSTFESLRRTGDRGVVDLAIYPDGRVVAGLGFGTIARVDVEKKRETIIQRSHHATTSDIEAHPVDPNVCATVGLDCLLCVWNVETRELVESASLPAPGSSVAIRAGIQTLPDHYAVGLGTGAINLRAADDVKCSVLERSVSRQPIQKVRYDKTGRLLAVGSHDTTIYLLDASTPDYSLLRRFKGHSSTVMHLDFSEDSKVLQSSCAGYEILYWDLERGRMLTHDNVDSETRWHTWTLTLGFPVMGIFKKDSDGTDVNVAHRSNDLIVTGDDSGYVNLYNAPVVCRHAAHIQYSGHSSHCVGARFLKDSRRIVTTGGRDASVFVWRLVDRSSSNVSPPGEMALVPPAPRPAWIAGCDLTSDDRTITSPQKHRKTPEAWT</sequence>
<dbReference type="SUPFAM" id="SSF50998">
    <property type="entry name" value="Quinoprotein alcohol dehydrogenase-like"/>
    <property type="match status" value="1"/>
</dbReference>
<accession>A0AAD7XPR6</accession>